<protein>
    <submittedName>
        <fullName evidence="2">Uncharacterized protein</fullName>
    </submittedName>
</protein>
<dbReference type="HOGENOM" id="CLU_142672_0_0_6"/>
<dbReference type="KEGG" id="aci:ACIAD2114"/>
<reference evidence="2 3" key="1">
    <citation type="journal article" date="2004" name="Nucleic Acids Res.">
        <title>Unique features revealed by the genome sequence of Acinetobacter sp. ADP1, a versatile and naturally transformation competent bacterium.</title>
        <authorList>
            <person name="Barbe V."/>
            <person name="Vallenet D."/>
            <person name="Fonknechten N."/>
            <person name="Kreimeyer A."/>
            <person name="Oztas S."/>
            <person name="Labarre L."/>
            <person name="Cruveiller S."/>
            <person name="Robert C."/>
            <person name="Duprat S."/>
            <person name="Wincker P."/>
            <person name="Ornston L.N."/>
            <person name="Weissenbach J."/>
            <person name="Marliere P."/>
            <person name="Cohen G.N."/>
            <person name="Medigue C."/>
        </authorList>
    </citation>
    <scope>NUCLEOTIDE SEQUENCE [LARGE SCALE GENOMIC DNA]</scope>
    <source>
        <strain evidence="3">ATCC 33305 / BD413 / ADP1</strain>
    </source>
</reference>
<dbReference type="EMBL" id="CR543861">
    <property type="protein sequence ID" value="CAG68921.1"/>
    <property type="molecule type" value="Genomic_DNA"/>
</dbReference>
<dbReference type="Proteomes" id="UP000000430">
    <property type="component" value="Chromosome"/>
</dbReference>
<dbReference type="eggNOG" id="ENOG5031RUD">
    <property type="taxonomic scope" value="Bacteria"/>
</dbReference>
<gene>
    <name evidence="2" type="ordered locus">ACIAD2114</name>
</gene>
<accession>Q6FAJ2</accession>
<organism evidence="2 3">
    <name type="scientific">Acinetobacter baylyi (strain ATCC 33305 / BD413 / ADP1)</name>
    <dbReference type="NCBI Taxonomy" id="62977"/>
    <lineage>
        <taxon>Bacteria</taxon>
        <taxon>Pseudomonadati</taxon>
        <taxon>Pseudomonadota</taxon>
        <taxon>Gammaproteobacteria</taxon>
        <taxon>Moraxellales</taxon>
        <taxon>Moraxellaceae</taxon>
        <taxon>Acinetobacter</taxon>
    </lineage>
</organism>
<proteinExistence type="predicted"/>
<evidence type="ECO:0000313" key="2">
    <source>
        <dbReference type="EMBL" id="CAG68921.1"/>
    </source>
</evidence>
<name>Q6FAJ2_ACIAD</name>
<dbReference type="AlphaFoldDB" id="Q6FAJ2"/>
<feature type="signal peptide" evidence="1">
    <location>
        <begin position="1"/>
        <end position="24"/>
    </location>
</feature>
<sequence length="149" mass="17225">MLIKYFIMKHALIALSIFTLTLVGCDKHSQDAKDRQQPSQDQKVEQIVAQPAPASSVQFKPSNPEIDYKAQFEKSDQKISRFMDQLDDPKTVQQDRIRILCKDWPEVYKSEYMPALLHLKPQEFTQPKLLEELKTATDYYKNSAGITCT</sequence>
<dbReference type="PROSITE" id="PS51257">
    <property type="entry name" value="PROKAR_LIPOPROTEIN"/>
    <property type="match status" value="1"/>
</dbReference>
<keyword evidence="1" id="KW-0732">Signal</keyword>
<feature type="chain" id="PRO_5004273115" evidence="1">
    <location>
        <begin position="25"/>
        <end position="149"/>
    </location>
</feature>
<evidence type="ECO:0000313" key="3">
    <source>
        <dbReference type="Proteomes" id="UP000000430"/>
    </source>
</evidence>
<evidence type="ECO:0000256" key="1">
    <source>
        <dbReference type="SAM" id="SignalP"/>
    </source>
</evidence>